<evidence type="ECO:0000313" key="3">
    <source>
        <dbReference type="Proteomes" id="UP000013827"/>
    </source>
</evidence>
<evidence type="ECO:0000313" key="2">
    <source>
        <dbReference type="EnsemblProtists" id="EOD20502"/>
    </source>
</evidence>
<dbReference type="KEGG" id="ehx:EMIHUDRAFT_42119"/>
<evidence type="ECO:0008006" key="4">
    <source>
        <dbReference type="Google" id="ProtNLM"/>
    </source>
</evidence>
<dbReference type="Proteomes" id="UP000013827">
    <property type="component" value="Unassembled WGS sequence"/>
</dbReference>
<dbReference type="GeneID" id="17266049"/>
<organism evidence="2 3">
    <name type="scientific">Emiliania huxleyi (strain CCMP1516)</name>
    <dbReference type="NCBI Taxonomy" id="280463"/>
    <lineage>
        <taxon>Eukaryota</taxon>
        <taxon>Haptista</taxon>
        <taxon>Haptophyta</taxon>
        <taxon>Prymnesiophyceae</taxon>
        <taxon>Isochrysidales</taxon>
        <taxon>Noelaerhabdaceae</taxon>
        <taxon>Emiliania</taxon>
    </lineage>
</organism>
<dbReference type="Gene3D" id="2.120.10.30">
    <property type="entry name" value="TolB, C-terminal domain"/>
    <property type="match status" value="4"/>
</dbReference>
<proteinExistence type="predicted"/>
<dbReference type="AlphaFoldDB" id="A0A0D3JAG7"/>
<reference evidence="3" key="1">
    <citation type="journal article" date="2013" name="Nature">
        <title>Pan genome of the phytoplankton Emiliania underpins its global distribution.</title>
        <authorList>
            <person name="Read B.A."/>
            <person name="Kegel J."/>
            <person name="Klute M.J."/>
            <person name="Kuo A."/>
            <person name="Lefebvre S.C."/>
            <person name="Maumus F."/>
            <person name="Mayer C."/>
            <person name="Miller J."/>
            <person name="Monier A."/>
            <person name="Salamov A."/>
            <person name="Young J."/>
            <person name="Aguilar M."/>
            <person name="Claverie J.M."/>
            <person name="Frickenhaus S."/>
            <person name="Gonzalez K."/>
            <person name="Herman E.K."/>
            <person name="Lin Y.C."/>
            <person name="Napier J."/>
            <person name="Ogata H."/>
            <person name="Sarno A.F."/>
            <person name="Shmutz J."/>
            <person name="Schroeder D."/>
            <person name="de Vargas C."/>
            <person name="Verret F."/>
            <person name="von Dassow P."/>
            <person name="Valentin K."/>
            <person name="Van de Peer Y."/>
            <person name="Wheeler G."/>
            <person name="Dacks J.B."/>
            <person name="Delwiche C.F."/>
            <person name="Dyhrman S.T."/>
            <person name="Glockner G."/>
            <person name="John U."/>
            <person name="Richards T."/>
            <person name="Worden A.Z."/>
            <person name="Zhang X."/>
            <person name="Grigoriev I.V."/>
            <person name="Allen A.E."/>
            <person name="Bidle K."/>
            <person name="Borodovsky M."/>
            <person name="Bowler C."/>
            <person name="Brownlee C."/>
            <person name="Cock J.M."/>
            <person name="Elias M."/>
            <person name="Gladyshev V.N."/>
            <person name="Groth M."/>
            <person name="Guda C."/>
            <person name="Hadaegh A."/>
            <person name="Iglesias-Rodriguez M.D."/>
            <person name="Jenkins J."/>
            <person name="Jones B.M."/>
            <person name="Lawson T."/>
            <person name="Leese F."/>
            <person name="Lindquist E."/>
            <person name="Lobanov A."/>
            <person name="Lomsadze A."/>
            <person name="Malik S.B."/>
            <person name="Marsh M.E."/>
            <person name="Mackinder L."/>
            <person name="Mock T."/>
            <person name="Mueller-Roeber B."/>
            <person name="Pagarete A."/>
            <person name="Parker M."/>
            <person name="Probert I."/>
            <person name="Quesneville H."/>
            <person name="Raines C."/>
            <person name="Rensing S.A."/>
            <person name="Riano-Pachon D.M."/>
            <person name="Richier S."/>
            <person name="Rokitta S."/>
            <person name="Shiraiwa Y."/>
            <person name="Soanes D.M."/>
            <person name="van der Giezen M."/>
            <person name="Wahlund T.M."/>
            <person name="Williams B."/>
            <person name="Wilson W."/>
            <person name="Wolfe G."/>
            <person name="Wurch L.L."/>
        </authorList>
    </citation>
    <scope>NUCLEOTIDE SEQUENCE</scope>
</reference>
<accession>A0A0D3JAG7</accession>
<dbReference type="InterPro" id="IPR001258">
    <property type="entry name" value="NHL_repeat"/>
</dbReference>
<dbReference type="HOGENOM" id="CLU_008645_1_2_1"/>
<dbReference type="RefSeq" id="XP_005772931.1">
    <property type="nucleotide sequence ID" value="XM_005772874.1"/>
</dbReference>
<dbReference type="InterPro" id="IPR019405">
    <property type="entry name" value="Lactonase_7-beta_prop"/>
</dbReference>
<dbReference type="InterPro" id="IPR011042">
    <property type="entry name" value="6-blade_b-propeller_TolB-like"/>
</dbReference>
<dbReference type="Pfam" id="PF10282">
    <property type="entry name" value="Lactonase"/>
    <property type="match status" value="1"/>
</dbReference>
<sequence length="295" mass="29708">FVADYSNHKIRRVEVATGVVTTLAGSGEGGYADGVGVAARFCYPGGISISPDGGALYVEDSSNHKIRRVEVATGAVTTLAGSGEAGDTDGVGDAAEFYYPGGICISPDGGVLFVADVDNHKIRRVEVATGAVTTLAGSGTVGSADGVGDAAEFDSPYGVAISPDGGAVFVADHDNHKIRRVEVATGEVTTIAGSGTEGSADGVGDAAEFEGPVEVAISPDGSTLALFVADFCNHKIRRVEVATGAVTTLAGSGEDGDADGVGDAAQFSYPHGISMSPDGGALFVTDYSNRKIRRV</sequence>
<keyword evidence="1" id="KW-0677">Repeat</keyword>
<dbReference type="eggNOG" id="KOG2177">
    <property type="taxonomic scope" value="Eukaryota"/>
</dbReference>
<evidence type="ECO:0000256" key="1">
    <source>
        <dbReference type="ARBA" id="ARBA00022737"/>
    </source>
</evidence>
<protein>
    <recommendedName>
        <fullName evidence="4">SMP-30/Gluconolactonase/LRE-like region domain-containing protein</fullName>
    </recommendedName>
</protein>
<dbReference type="STRING" id="2903.R1CDN3"/>
<name>A0A0D3JAG7_EMIH1</name>
<dbReference type="PANTHER" id="PTHR46388:SF2">
    <property type="entry name" value="NHL REPEAT-CONTAINING PROTEIN 2"/>
    <property type="match status" value="1"/>
</dbReference>
<dbReference type="PANTHER" id="PTHR46388">
    <property type="entry name" value="NHL REPEAT-CONTAINING PROTEIN 2"/>
    <property type="match status" value="1"/>
</dbReference>
<dbReference type="SUPFAM" id="SSF101898">
    <property type="entry name" value="NHL repeat"/>
    <property type="match status" value="1"/>
</dbReference>
<keyword evidence="3" id="KW-1185">Reference proteome</keyword>
<dbReference type="Pfam" id="PF01436">
    <property type="entry name" value="NHL"/>
    <property type="match status" value="2"/>
</dbReference>
<reference evidence="2" key="2">
    <citation type="submission" date="2024-10" db="UniProtKB">
        <authorList>
            <consortium name="EnsemblProtists"/>
        </authorList>
    </citation>
    <scope>IDENTIFICATION</scope>
</reference>
<dbReference type="PaxDb" id="2903-EOD20502"/>
<dbReference type="EnsemblProtists" id="EOD20502">
    <property type="protein sequence ID" value="EOD20502"/>
    <property type="gene ID" value="EMIHUDRAFT_42119"/>
</dbReference>
<dbReference type="OMA" id="ICADAYG"/>